<evidence type="ECO:0000256" key="2">
    <source>
        <dbReference type="ARBA" id="ARBA00007719"/>
    </source>
</evidence>
<dbReference type="EMBL" id="KZ992841">
    <property type="protein sequence ID" value="RKP06662.1"/>
    <property type="molecule type" value="Genomic_DNA"/>
</dbReference>
<dbReference type="SUPFAM" id="SSF51161">
    <property type="entry name" value="Trimeric LpxA-like enzymes"/>
    <property type="match status" value="1"/>
</dbReference>
<proteinExistence type="inferred from homology"/>
<dbReference type="Proteomes" id="UP000271241">
    <property type="component" value="Unassembled WGS sequence"/>
</dbReference>
<comment type="similarity">
    <text evidence="2">Belongs to the dynactin subunits 5/6 family. Dynactin subunit 6 subfamily.</text>
</comment>
<keyword evidence="5" id="KW-0206">Cytoskeleton</keyword>
<evidence type="ECO:0000256" key="1">
    <source>
        <dbReference type="ARBA" id="ARBA00004245"/>
    </source>
</evidence>
<dbReference type="PANTHER" id="PTHR13072">
    <property type="entry name" value="DYNACTIN 6"/>
    <property type="match status" value="1"/>
</dbReference>
<dbReference type="CDD" id="cd04646">
    <property type="entry name" value="LbH_Dynactin_6"/>
    <property type="match status" value="1"/>
</dbReference>
<dbReference type="PROSITE" id="PS51257">
    <property type="entry name" value="PROKAR_LIPOPROTEIN"/>
    <property type="match status" value="1"/>
</dbReference>
<dbReference type="GO" id="GO:0005869">
    <property type="term" value="C:dynactin complex"/>
    <property type="evidence" value="ECO:0007669"/>
    <property type="project" value="InterPro"/>
</dbReference>
<evidence type="ECO:0000313" key="7">
    <source>
        <dbReference type="EMBL" id="RKP06662.1"/>
    </source>
</evidence>
<organism evidence="7 8">
    <name type="scientific">Thamnocephalis sphaerospora</name>
    <dbReference type="NCBI Taxonomy" id="78915"/>
    <lineage>
        <taxon>Eukaryota</taxon>
        <taxon>Fungi</taxon>
        <taxon>Fungi incertae sedis</taxon>
        <taxon>Zoopagomycota</taxon>
        <taxon>Zoopagomycotina</taxon>
        <taxon>Zoopagomycetes</taxon>
        <taxon>Zoopagales</taxon>
        <taxon>Sigmoideomycetaceae</taxon>
        <taxon>Thamnocephalis</taxon>
    </lineage>
</organism>
<dbReference type="InterPro" id="IPR027777">
    <property type="entry name" value="DCTN6"/>
</dbReference>
<dbReference type="PANTHER" id="PTHR13072:SF0">
    <property type="entry name" value="DYNACTIN SUBUNIT 6"/>
    <property type="match status" value="1"/>
</dbReference>
<keyword evidence="4" id="KW-0963">Cytoplasm</keyword>
<evidence type="ECO:0000313" key="8">
    <source>
        <dbReference type="Proteomes" id="UP000271241"/>
    </source>
</evidence>
<comment type="subcellular location">
    <subcellularLocation>
        <location evidence="1">Cytoplasm</location>
        <location evidence="1">Cytoskeleton</location>
    </subcellularLocation>
</comment>
<gene>
    <name evidence="7" type="ORF">THASP1DRAFT_31525</name>
</gene>
<comment type="function">
    <text evidence="6">Part of the dynactin complex that activates the molecular motor dynein for ultra-processive transport along microtubules.</text>
</comment>
<sequence length="169" mass="18269">MTTRKLVVGPGALVCQESQLTGNVSIGSGCVLHPKSCIIADVGPIVIGRNNIIEENVVIINRQKMPLIIGDENLFEVGAYVEGARVGSRNIFESRSRVVGATTVGNNCVIGIGCQTEVNETLSDCTVIFGGQLDRRLAKPDLTQMAVHARHLDYLRATLPKFNRMRPIA</sequence>
<dbReference type="AlphaFoldDB" id="A0A4P9XLH8"/>
<evidence type="ECO:0000256" key="6">
    <source>
        <dbReference type="ARBA" id="ARBA00034687"/>
    </source>
</evidence>
<protein>
    <recommendedName>
        <fullName evidence="3">Dynactin subunit 6</fullName>
    </recommendedName>
</protein>
<dbReference type="GO" id="GO:0070840">
    <property type="term" value="F:dynein complex binding"/>
    <property type="evidence" value="ECO:0007669"/>
    <property type="project" value="TreeGrafter"/>
</dbReference>
<reference evidence="8" key="1">
    <citation type="journal article" date="2018" name="Nat. Microbiol.">
        <title>Leveraging single-cell genomics to expand the fungal tree of life.</title>
        <authorList>
            <person name="Ahrendt S.R."/>
            <person name="Quandt C.A."/>
            <person name="Ciobanu D."/>
            <person name="Clum A."/>
            <person name="Salamov A."/>
            <person name="Andreopoulos B."/>
            <person name="Cheng J.F."/>
            <person name="Woyke T."/>
            <person name="Pelin A."/>
            <person name="Henrissat B."/>
            <person name="Reynolds N.K."/>
            <person name="Benny G.L."/>
            <person name="Smith M.E."/>
            <person name="James T.Y."/>
            <person name="Grigoriev I.V."/>
        </authorList>
    </citation>
    <scope>NUCLEOTIDE SEQUENCE [LARGE SCALE GENOMIC DNA]</scope>
    <source>
        <strain evidence="8">RSA 1356</strain>
    </source>
</reference>
<evidence type="ECO:0000256" key="5">
    <source>
        <dbReference type="ARBA" id="ARBA00023212"/>
    </source>
</evidence>
<dbReference type="Gene3D" id="2.160.10.10">
    <property type="entry name" value="Hexapeptide repeat proteins"/>
    <property type="match status" value="1"/>
</dbReference>
<evidence type="ECO:0000256" key="4">
    <source>
        <dbReference type="ARBA" id="ARBA00022490"/>
    </source>
</evidence>
<dbReference type="GO" id="GO:0007052">
    <property type="term" value="P:mitotic spindle organization"/>
    <property type="evidence" value="ECO:0007669"/>
    <property type="project" value="TreeGrafter"/>
</dbReference>
<name>A0A4P9XLH8_9FUNG</name>
<keyword evidence="8" id="KW-1185">Reference proteome</keyword>
<dbReference type="STRING" id="78915.A0A4P9XLH8"/>
<accession>A0A4P9XLH8</accession>
<evidence type="ECO:0000256" key="3">
    <source>
        <dbReference type="ARBA" id="ARBA00016573"/>
    </source>
</evidence>
<dbReference type="InterPro" id="IPR011004">
    <property type="entry name" value="Trimer_LpxA-like_sf"/>
</dbReference>
<dbReference type="OrthoDB" id="2355at2759"/>